<dbReference type="RefSeq" id="XP_021885291.1">
    <property type="nucleotide sequence ID" value="XM_022022742.1"/>
</dbReference>
<evidence type="ECO:0000313" key="2">
    <source>
        <dbReference type="Proteomes" id="UP000193648"/>
    </source>
</evidence>
<dbReference type="GeneID" id="33564586"/>
<gene>
    <name evidence="1" type="ORF">BCR41DRAFT_345560</name>
</gene>
<dbReference type="Proteomes" id="UP000193648">
    <property type="component" value="Unassembled WGS sequence"/>
</dbReference>
<sequence length="83" mass="9372">MKVPVFPYHRLCCSLFHVFQRCACICVNHTAGKHCGQSRLLSGCKYDYIYQCNGVYGSPAYEYGPCRKGCIQESRFQGTTAGY</sequence>
<feature type="non-terminal residue" evidence="1">
    <location>
        <position position="83"/>
    </location>
</feature>
<dbReference type="OrthoDB" id="2376130at2759"/>
<name>A0A1Y2GZ47_9FUNG</name>
<organism evidence="1 2">
    <name type="scientific">Lobosporangium transversale</name>
    <dbReference type="NCBI Taxonomy" id="64571"/>
    <lineage>
        <taxon>Eukaryota</taxon>
        <taxon>Fungi</taxon>
        <taxon>Fungi incertae sedis</taxon>
        <taxon>Mucoromycota</taxon>
        <taxon>Mortierellomycotina</taxon>
        <taxon>Mortierellomycetes</taxon>
        <taxon>Mortierellales</taxon>
        <taxon>Mortierellaceae</taxon>
        <taxon>Lobosporangium</taxon>
    </lineage>
</organism>
<dbReference type="EMBL" id="MCFF01000003">
    <property type="protein sequence ID" value="ORZ27588.1"/>
    <property type="molecule type" value="Genomic_DNA"/>
</dbReference>
<accession>A0A1Y2GZ47</accession>
<dbReference type="InParanoid" id="A0A1Y2GZ47"/>
<keyword evidence="2" id="KW-1185">Reference proteome</keyword>
<protein>
    <submittedName>
        <fullName evidence="1">Uncharacterized protein</fullName>
    </submittedName>
</protein>
<reference evidence="1 2" key="1">
    <citation type="submission" date="2016-07" db="EMBL/GenBank/DDBJ databases">
        <title>Pervasive Adenine N6-methylation of Active Genes in Fungi.</title>
        <authorList>
            <consortium name="DOE Joint Genome Institute"/>
            <person name="Mondo S.J."/>
            <person name="Dannebaum R.O."/>
            <person name="Kuo R.C."/>
            <person name="Labutti K."/>
            <person name="Haridas S."/>
            <person name="Kuo A."/>
            <person name="Salamov A."/>
            <person name="Ahrendt S.R."/>
            <person name="Lipzen A."/>
            <person name="Sullivan W."/>
            <person name="Andreopoulos W.B."/>
            <person name="Clum A."/>
            <person name="Lindquist E."/>
            <person name="Daum C."/>
            <person name="Ramamoorthy G.K."/>
            <person name="Gryganskyi A."/>
            <person name="Culley D."/>
            <person name="Magnuson J.K."/>
            <person name="James T.Y."/>
            <person name="O'Malley M.A."/>
            <person name="Stajich J.E."/>
            <person name="Spatafora J.W."/>
            <person name="Visel A."/>
            <person name="Grigoriev I.V."/>
        </authorList>
    </citation>
    <scope>NUCLEOTIDE SEQUENCE [LARGE SCALE GENOMIC DNA]</scope>
    <source>
        <strain evidence="1 2">NRRL 3116</strain>
    </source>
</reference>
<proteinExistence type="predicted"/>
<evidence type="ECO:0000313" key="1">
    <source>
        <dbReference type="EMBL" id="ORZ27588.1"/>
    </source>
</evidence>
<dbReference type="AlphaFoldDB" id="A0A1Y2GZ47"/>
<comment type="caution">
    <text evidence="1">The sequence shown here is derived from an EMBL/GenBank/DDBJ whole genome shotgun (WGS) entry which is preliminary data.</text>
</comment>